<accession>A0ABU2P0C5</accession>
<name>A0ABU2P0C5_9ACTN</name>
<dbReference type="InterPro" id="IPR023393">
    <property type="entry name" value="START-like_dom_sf"/>
</dbReference>
<comment type="caution">
    <text evidence="1">The sequence shown here is derived from an EMBL/GenBank/DDBJ whole genome shotgun (WGS) entry which is preliminary data.</text>
</comment>
<dbReference type="InterPro" id="IPR019587">
    <property type="entry name" value="Polyketide_cyclase/dehydratase"/>
</dbReference>
<dbReference type="CDD" id="cd07812">
    <property type="entry name" value="SRPBCC"/>
    <property type="match status" value="1"/>
</dbReference>
<dbReference type="Gene3D" id="3.30.530.20">
    <property type="match status" value="1"/>
</dbReference>
<sequence length="188" mass="20456">MAWLRRATVLGAAAAGVAAGYAGVVTGAVTVDTGWGRRMRALGPQTVEIAASRETVFEVIAQPYLGRTTRAMREKVRVLERGEDIVLAAHYTPVAGGRLTTTTVETVRFERPHRVAFRLLRGPVPHVTETFDLTEHTGGTRLEYRGELGTDGGPIGARWGTLVARSWDATVAATLADIRREAEHRARR</sequence>
<proteinExistence type="predicted"/>
<dbReference type="EMBL" id="JAVREQ010000059">
    <property type="protein sequence ID" value="MDT0382700.1"/>
    <property type="molecule type" value="Genomic_DNA"/>
</dbReference>
<dbReference type="Proteomes" id="UP001183414">
    <property type="component" value="Unassembled WGS sequence"/>
</dbReference>
<dbReference type="SUPFAM" id="SSF55961">
    <property type="entry name" value="Bet v1-like"/>
    <property type="match status" value="1"/>
</dbReference>
<keyword evidence="2" id="KW-1185">Reference proteome</keyword>
<evidence type="ECO:0000313" key="2">
    <source>
        <dbReference type="Proteomes" id="UP001183414"/>
    </source>
</evidence>
<dbReference type="RefSeq" id="WP_311676270.1">
    <property type="nucleotide sequence ID" value="NZ_JAVREQ010000059.1"/>
</dbReference>
<protein>
    <submittedName>
        <fullName evidence="1">SRPBCC family protein</fullName>
    </submittedName>
</protein>
<dbReference type="Pfam" id="PF10604">
    <property type="entry name" value="Polyketide_cyc2"/>
    <property type="match status" value="1"/>
</dbReference>
<gene>
    <name evidence="1" type="ORF">RM572_28530</name>
</gene>
<reference evidence="2" key="1">
    <citation type="submission" date="2023-07" db="EMBL/GenBank/DDBJ databases">
        <title>30 novel species of actinomycetes from the DSMZ collection.</title>
        <authorList>
            <person name="Nouioui I."/>
        </authorList>
    </citation>
    <scope>NUCLEOTIDE SEQUENCE [LARGE SCALE GENOMIC DNA]</scope>
    <source>
        <strain evidence="2">DSM 42041</strain>
    </source>
</reference>
<evidence type="ECO:0000313" key="1">
    <source>
        <dbReference type="EMBL" id="MDT0382700.1"/>
    </source>
</evidence>
<organism evidence="1 2">
    <name type="scientific">Streptomyces hazeniae</name>
    <dbReference type="NCBI Taxonomy" id="3075538"/>
    <lineage>
        <taxon>Bacteria</taxon>
        <taxon>Bacillati</taxon>
        <taxon>Actinomycetota</taxon>
        <taxon>Actinomycetes</taxon>
        <taxon>Kitasatosporales</taxon>
        <taxon>Streptomycetaceae</taxon>
        <taxon>Streptomyces</taxon>
    </lineage>
</organism>